<accession>A0A5K7NHS6</accession>
<proteinExistence type="predicted"/>
<dbReference type="InterPro" id="IPR021145">
    <property type="entry name" value="Portal_protein_SPP1_Gp6-like"/>
</dbReference>
<keyword evidence="3" id="KW-1185">Reference proteome</keyword>
<name>A0A5K7NHS6_9CAUD</name>
<evidence type="ECO:0000313" key="2">
    <source>
        <dbReference type="EMBL" id="AZF88187.1"/>
    </source>
</evidence>
<gene>
    <name evidence="2" type="primary">3</name>
    <name evidence="2" type="ORF">SEA_SPARTOI_3</name>
</gene>
<dbReference type="Proteomes" id="UP000325457">
    <property type="component" value="Segment"/>
</dbReference>
<organism evidence="2 3">
    <name type="scientific">Rothia phage Spartoi</name>
    <dbReference type="NCBI Taxonomy" id="2483661"/>
    <lineage>
        <taxon>Viruses</taxon>
        <taxon>Duplodnaviria</taxon>
        <taxon>Heunggongvirae</taxon>
        <taxon>Uroviricota</taxon>
        <taxon>Caudoviricetes</taxon>
        <taxon>Spartoivirus</taxon>
        <taxon>Spartoivirus spartoi</taxon>
    </lineage>
</organism>
<dbReference type="RefSeq" id="YP_010755479.1">
    <property type="nucleotide sequence ID" value="NC_073471.1"/>
</dbReference>
<evidence type="ECO:0000313" key="3">
    <source>
        <dbReference type="Proteomes" id="UP000325457"/>
    </source>
</evidence>
<dbReference type="GeneID" id="80020135"/>
<dbReference type="Pfam" id="PF05133">
    <property type="entry name" value="SPP1_portal"/>
    <property type="match status" value="1"/>
</dbReference>
<evidence type="ECO:0000256" key="1">
    <source>
        <dbReference type="SAM" id="MobiDB-lite"/>
    </source>
</evidence>
<feature type="compositionally biased region" description="Basic and acidic residues" evidence="1">
    <location>
        <begin position="486"/>
        <end position="500"/>
    </location>
</feature>
<dbReference type="KEGG" id="vg:80020135"/>
<protein>
    <submittedName>
        <fullName evidence="2">Portal protein</fullName>
    </submittedName>
</protein>
<feature type="region of interest" description="Disordered" evidence="1">
    <location>
        <begin position="466"/>
        <end position="500"/>
    </location>
</feature>
<reference evidence="2 3" key="1">
    <citation type="submission" date="2018-10" db="EMBL/GenBank/DDBJ databases">
        <authorList>
            <person name="Smith K."/>
            <person name="Ring A."/>
            <person name="Cross T."/>
            <person name="Beshay M."/>
            <person name="Miah F."/>
            <person name="Nowoslaski J."/>
            <person name="Mia S."/>
            <person name="Micha L."/>
            <person name="Baxter C."/>
            <person name="Ahmad Z."/>
            <person name="Sunnen C.N."/>
            <person name="Janetopoulos C."/>
            <person name="Garlena R.A."/>
            <person name="Russell D.A."/>
            <person name="Pope W.H."/>
            <person name="Jacobs-Sera D."/>
            <person name="Hatfull G.F."/>
        </authorList>
    </citation>
    <scope>NUCLEOTIDE SEQUENCE [LARGE SCALE GENOMIC DNA]</scope>
</reference>
<sequence>MITQGVPAGFTQHAEQTLSASEIELVQKMMQRLDKKRARNIIRQQYYDQKIGLKDLGISTPPSLKNINSVLGWPAKTVDVLADRIKFERFVAAGEDEDPHGLNTIVADNDFRETFAQTAASALTHSCAFITITQGDKSKGEPEILLLPKSAHWATGIWDKRTRNLKAGLSITKADTSNSGDITPREVTVYLPDKTVIMQAIAGGGWEIETIPNPTGRPLIVPVVSGADLRKPFGRSRISRAVMALTDSAIRTVVRSEISAEFYASPQRYLLGADEDALTGSKWSAVMSKMLTISRDEDGQVPQVGQFSQMSMQPHTDQLRQWASLLAAESQIPIDELGFPSDNPASDSAIQSQRDPLRLAADRTIRGFKSALNRIGVTAVMLREGINDPSKIEGLTKVEAWFAPTVHVSDAAAADAVLKQVQVMPWLAQSPVILEKLGYDDSAIQRLMADKRRTEGSSILEALAATAQQQQKPKEATTEVDNNFSGEEKPAVDAGVKPEE</sequence>
<dbReference type="EMBL" id="MK061416">
    <property type="protein sequence ID" value="AZF88187.1"/>
    <property type="molecule type" value="Genomic_DNA"/>
</dbReference>